<reference evidence="1 2" key="1">
    <citation type="journal article" date="2018" name="ACS Chem. Biol.">
        <title>Ketoreductase domain dysfunction expands chemodiversity: malyngamide biosynthesis in the cyanobacterium Okeania hirsuta.</title>
        <authorList>
            <person name="Moss N.A."/>
            <person name="Leao T."/>
            <person name="Rankin M."/>
            <person name="McCullough T.M."/>
            <person name="Qu P."/>
            <person name="Korobeynikov A."/>
            <person name="Smith J.L."/>
            <person name="Gerwick L."/>
            <person name="Gerwick W.H."/>
        </authorList>
    </citation>
    <scope>NUCLEOTIDE SEQUENCE [LARGE SCALE GENOMIC DNA]</scope>
    <source>
        <strain evidence="1 2">PAB10Feb10-1</strain>
    </source>
</reference>
<proteinExistence type="predicted"/>
<dbReference type="AlphaFoldDB" id="A0A3N6Q985"/>
<organism evidence="1 2">
    <name type="scientific">Okeania hirsuta</name>
    <dbReference type="NCBI Taxonomy" id="1458930"/>
    <lineage>
        <taxon>Bacteria</taxon>
        <taxon>Bacillati</taxon>
        <taxon>Cyanobacteriota</taxon>
        <taxon>Cyanophyceae</taxon>
        <taxon>Oscillatoriophycideae</taxon>
        <taxon>Oscillatoriales</taxon>
        <taxon>Microcoleaceae</taxon>
        <taxon>Okeania</taxon>
    </lineage>
</organism>
<evidence type="ECO:0000313" key="2">
    <source>
        <dbReference type="Proteomes" id="UP000269154"/>
    </source>
</evidence>
<gene>
    <name evidence="1" type="ORF">D5R40_26345</name>
</gene>
<sequence length="59" mass="6756">LECVLHSEETSELRTRFLSVAWDTEADKWTNRKVIKLSKHPSIPKIAMGCRTTSQRVNG</sequence>
<keyword evidence="2" id="KW-1185">Reference proteome</keyword>
<protein>
    <submittedName>
        <fullName evidence="1">Uncharacterized protein</fullName>
    </submittedName>
</protein>
<evidence type="ECO:0000313" key="1">
    <source>
        <dbReference type="EMBL" id="RQH27876.1"/>
    </source>
</evidence>
<feature type="non-terminal residue" evidence="1">
    <location>
        <position position="1"/>
    </location>
</feature>
<dbReference type="EMBL" id="RCBY01000226">
    <property type="protein sequence ID" value="RQH27876.1"/>
    <property type="molecule type" value="Genomic_DNA"/>
</dbReference>
<accession>A0A3N6Q985</accession>
<name>A0A3N6Q985_9CYAN</name>
<dbReference type="Proteomes" id="UP000269154">
    <property type="component" value="Unassembled WGS sequence"/>
</dbReference>
<comment type="caution">
    <text evidence="1">The sequence shown here is derived from an EMBL/GenBank/DDBJ whole genome shotgun (WGS) entry which is preliminary data.</text>
</comment>
<dbReference type="RefSeq" id="WP_205127695.1">
    <property type="nucleotide sequence ID" value="NZ_CAWOLW010000142.1"/>
</dbReference>